<dbReference type="CDD" id="cd00761">
    <property type="entry name" value="Glyco_tranf_GTA_type"/>
    <property type="match status" value="1"/>
</dbReference>
<gene>
    <name evidence="2" type="ORF">R69658_07587</name>
</gene>
<accession>A0ABN7N803</accession>
<dbReference type="Pfam" id="PF00535">
    <property type="entry name" value="Glycos_transf_2"/>
    <property type="match status" value="1"/>
</dbReference>
<organism evidence="2 3">
    <name type="scientific">Paraburkholderia aspalathi</name>
    <dbReference type="NCBI Taxonomy" id="1324617"/>
    <lineage>
        <taxon>Bacteria</taxon>
        <taxon>Pseudomonadati</taxon>
        <taxon>Pseudomonadota</taxon>
        <taxon>Betaproteobacteria</taxon>
        <taxon>Burkholderiales</taxon>
        <taxon>Burkholderiaceae</taxon>
        <taxon>Paraburkholderia</taxon>
    </lineage>
</organism>
<reference evidence="2 3" key="1">
    <citation type="submission" date="2021-02" db="EMBL/GenBank/DDBJ databases">
        <authorList>
            <person name="Vanwijnsberghe S."/>
        </authorList>
    </citation>
    <scope>NUCLEOTIDE SEQUENCE [LARGE SCALE GENOMIC DNA]</scope>
    <source>
        <strain evidence="2 3">R-69658</strain>
    </source>
</reference>
<evidence type="ECO:0000313" key="2">
    <source>
        <dbReference type="EMBL" id="CAE6860366.1"/>
    </source>
</evidence>
<protein>
    <recommendedName>
        <fullName evidence="1">Glycosyltransferase 2-like domain-containing protein</fullName>
    </recommendedName>
</protein>
<dbReference type="RefSeq" id="WP_200622555.1">
    <property type="nucleotide sequence ID" value="NZ_CAJNAU010000159.1"/>
</dbReference>
<dbReference type="InterPro" id="IPR001173">
    <property type="entry name" value="Glyco_trans_2-like"/>
</dbReference>
<evidence type="ECO:0000259" key="1">
    <source>
        <dbReference type="Pfam" id="PF00535"/>
    </source>
</evidence>
<dbReference type="PANTHER" id="PTHR22916">
    <property type="entry name" value="GLYCOSYLTRANSFERASE"/>
    <property type="match status" value="1"/>
</dbReference>
<keyword evidence="3" id="KW-1185">Reference proteome</keyword>
<dbReference type="Gene3D" id="3.90.550.10">
    <property type="entry name" value="Spore Coat Polysaccharide Biosynthesis Protein SpsA, Chain A"/>
    <property type="match status" value="1"/>
</dbReference>
<proteinExistence type="predicted"/>
<dbReference type="InterPro" id="IPR029044">
    <property type="entry name" value="Nucleotide-diphossugar_trans"/>
</dbReference>
<dbReference type="EMBL" id="CAJNAU010000159">
    <property type="protein sequence ID" value="CAE6860366.1"/>
    <property type="molecule type" value="Genomic_DNA"/>
</dbReference>
<feature type="domain" description="Glycosyltransferase 2-like" evidence="1">
    <location>
        <begin position="5"/>
        <end position="130"/>
    </location>
</feature>
<dbReference type="SUPFAM" id="SSF53448">
    <property type="entry name" value="Nucleotide-diphospho-sugar transferases"/>
    <property type="match status" value="1"/>
</dbReference>
<name>A0ABN7N803_9BURK</name>
<sequence length="239" mass="27041">MTTVSIAVTAFSCGDFLVETMDSVRLQHDQDWRCAVIYDPVEHGSIVRAATEAESRIIPIPSPRIDVSRARNTAFAAVPGELMIALDGDDLLCPAYISSLRAAMDSAEVKIAYSGTQYIGLESGRKVEVPFNRRTLAIRNPIVSAAMFRRSDFTRVNGYDCHEDNHYEDWELWVSILKHGGEVAFVDMPLFLYRQRERSRWRSMTLAQSRAGREYIFAKHSDFCWHALGGHPTRILPTK</sequence>
<evidence type="ECO:0000313" key="3">
    <source>
        <dbReference type="Proteomes" id="UP000674425"/>
    </source>
</evidence>
<comment type="caution">
    <text evidence="2">The sequence shown here is derived from an EMBL/GenBank/DDBJ whole genome shotgun (WGS) entry which is preliminary data.</text>
</comment>
<dbReference type="Proteomes" id="UP000674425">
    <property type="component" value="Unassembled WGS sequence"/>
</dbReference>